<comment type="caution">
    <text evidence="1">The sequence shown here is derived from an EMBL/GenBank/DDBJ whole genome shotgun (WGS) entry which is preliminary data.</text>
</comment>
<name>A0A8T0R407_PANVG</name>
<accession>A0A8T0R407</accession>
<dbReference type="AlphaFoldDB" id="A0A8T0R407"/>
<evidence type="ECO:0000313" key="1">
    <source>
        <dbReference type="EMBL" id="KAG2580372.1"/>
    </source>
</evidence>
<proteinExistence type="predicted"/>
<organism evidence="1 2">
    <name type="scientific">Panicum virgatum</name>
    <name type="common">Blackwell switchgrass</name>
    <dbReference type="NCBI Taxonomy" id="38727"/>
    <lineage>
        <taxon>Eukaryota</taxon>
        <taxon>Viridiplantae</taxon>
        <taxon>Streptophyta</taxon>
        <taxon>Embryophyta</taxon>
        <taxon>Tracheophyta</taxon>
        <taxon>Spermatophyta</taxon>
        <taxon>Magnoliopsida</taxon>
        <taxon>Liliopsida</taxon>
        <taxon>Poales</taxon>
        <taxon>Poaceae</taxon>
        <taxon>PACMAD clade</taxon>
        <taxon>Panicoideae</taxon>
        <taxon>Panicodae</taxon>
        <taxon>Paniceae</taxon>
        <taxon>Panicinae</taxon>
        <taxon>Panicum</taxon>
        <taxon>Panicum sect. Hiantes</taxon>
    </lineage>
</organism>
<dbReference type="EMBL" id="CM029048">
    <property type="protein sequence ID" value="KAG2580372.1"/>
    <property type="molecule type" value="Genomic_DNA"/>
</dbReference>
<evidence type="ECO:0000313" key="2">
    <source>
        <dbReference type="Proteomes" id="UP000823388"/>
    </source>
</evidence>
<sequence>MQQFRFVARAHARVRFWPKLAFHCYRRTAHSNVPLVTHRHLKEIILVAHEMHSMQSSLGTYFIYYLCHFTAVHHLRISHNKCGLLKSFSKICHCSTKNAVDNGGQGKGAACLKYPVIHLSQICCHNSIPRSISIRNQCPFLKGLIFYPHREAFH</sequence>
<reference evidence="1" key="1">
    <citation type="submission" date="2020-05" db="EMBL/GenBank/DDBJ databases">
        <title>WGS assembly of Panicum virgatum.</title>
        <authorList>
            <person name="Lovell J.T."/>
            <person name="Jenkins J."/>
            <person name="Shu S."/>
            <person name="Juenger T.E."/>
            <person name="Schmutz J."/>
        </authorList>
    </citation>
    <scope>NUCLEOTIDE SEQUENCE</scope>
    <source>
        <strain evidence="1">AP13</strain>
    </source>
</reference>
<keyword evidence="2" id="KW-1185">Reference proteome</keyword>
<gene>
    <name evidence="1" type="ORF">PVAP13_6NG292250</name>
</gene>
<protein>
    <submittedName>
        <fullName evidence="1">Uncharacterized protein</fullName>
    </submittedName>
</protein>
<dbReference type="Proteomes" id="UP000823388">
    <property type="component" value="Chromosome 6N"/>
</dbReference>